<gene>
    <name evidence="4" type="ORF">EZV62_009559</name>
</gene>
<keyword evidence="1" id="KW-0862">Zinc</keyword>
<dbReference type="Pfam" id="PF13976">
    <property type="entry name" value="gag_pre-integrs"/>
    <property type="match status" value="1"/>
</dbReference>
<dbReference type="PROSITE" id="PS50158">
    <property type="entry name" value="ZF_CCHC"/>
    <property type="match status" value="1"/>
</dbReference>
<dbReference type="PANTHER" id="PTHR35317:SF35">
    <property type="entry name" value="DUF4219 DOMAIN-CONTAINING PROTEIN"/>
    <property type="match status" value="1"/>
</dbReference>
<dbReference type="Proteomes" id="UP000323000">
    <property type="component" value="Chromosome 4"/>
</dbReference>
<accession>A0A5C7I0H7</accession>
<dbReference type="PANTHER" id="PTHR35317">
    <property type="entry name" value="OS04G0629600 PROTEIN"/>
    <property type="match status" value="1"/>
</dbReference>
<dbReference type="Gene3D" id="4.10.60.10">
    <property type="entry name" value="Zinc finger, CCHC-type"/>
    <property type="match status" value="1"/>
</dbReference>
<comment type="caution">
    <text evidence="4">The sequence shown here is derived from an EMBL/GenBank/DDBJ whole genome shotgun (WGS) entry which is preliminary data.</text>
</comment>
<dbReference type="Pfam" id="PF22936">
    <property type="entry name" value="Pol_BBD"/>
    <property type="match status" value="1"/>
</dbReference>
<dbReference type="GO" id="GO:0008270">
    <property type="term" value="F:zinc ion binding"/>
    <property type="evidence" value="ECO:0007669"/>
    <property type="project" value="UniProtKB-KW"/>
</dbReference>
<evidence type="ECO:0000256" key="1">
    <source>
        <dbReference type="PROSITE-ProRule" id="PRU00047"/>
    </source>
</evidence>
<feature type="compositionally biased region" description="Low complexity" evidence="2">
    <location>
        <begin position="691"/>
        <end position="708"/>
    </location>
</feature>
<feature type="domain" description="CCHC-type" evidence="3">
    <location>
        <begin position="405"/>
        <end position="419"/>
    </location>
</feature>
<reference evidence="5" key="1">
    <citation type="journal article" date="2019" name="Gigascience">
        <title>De novo genome assembly of the endangered Acer yangbiense, a plant species with extremely small populations endemic to Yunnan Province, China.</title>
        <authorList>
            <person name="Yang J."/>
            <person name="Wariss H.M."/>
            <person name="Tao L."/>
            <person name="Zhang R."/>
            <person name="Yun Q."/>
            <person name="Hollingsworth P."/>
            <person name="Dao Z."/>
            <person name="Luo G."/>
            <person name="Guo H."/>
            <person name="Ma Y."/>
            <person name="Sun W."/>
        </authorList>
    </citation>
    <scope>NUCLEOTIDE SEQUENCE [LARGE SCALE GENOMIC DNA]</scope>
    <source>
        <strain evidence="5">cv. Malutang</strain>
    </source>
</reference>
<dbReference type="GO" id="GO:0003676">
    <property type="term" value="F:nucleic acid binding"/>
    <property type="evidence" value="ECO:0007669"/>
    <property type="project" value="InterPro"/>
</dbReference>
<dbReference type="Pfam" id="PF14223">
    <property type="entry name" value="Retrotran_gag_2"/>
    <property type="match status" value="1"/>
</dbReference>
<feature type="region of interest" description="Disordered" evidence="2">
    <location>
        <begin position="340"/>
        <end position="375"/>
    </location>
</feature>
<dbReference type="InterPro" id="IPR036875">
    <property type="entry name" value="Znf_CCHC_sf"/>
</dbReference>
<dbReference type="SMART" id="SM00343">
    <property type="entry name" value="ZnF_C2HC"/>
    <property type="match status" value="2"/>
</dbReference>
<feature type="compositionally biased region" description="Basic and acidic residues" evidence="2">
    <location>
        <begin position="359"/>
        <end position="375"/>
    </location>
</feature>
<evidence type="ECO:0000259" key="3">
    <source>
        <dbReference type="PROSITE" id="PS50158"/>
    </source>
</evidence>
<dbReference type="InterPro" id="IPR025724">
    <property type="entry name" value="GAG-pre-integrase_dom"/>
</dbReference>
<feature type="compositionally biased region" description="Polar residues" evidence="2">
    <location>
        <begin position="709"/>
        <end position="722"/>
    </location>
</feature>
<dbReference type="EMBL" id="VAHF01000004">
    <property type="protein sequence ID" value="TXG62565.1"/>
    <property type="molecule type" value="Genomic_DNA"/>
</dbReference>
<evidence type="ECO:0000256" key="2">
    <source>
        <dbReference type="SAM" id="MobiDB-lite"/>
    </source>
</evidence>
<keyword evidence="1" id="KW-0479">Metal-binding</keyword>
<name>A0A5C7I0H7_9ROSI</name>
<dbReference type="AlphaFoldDB" id="A0A5C7I0H7"/>
<evidence type="ECO:0000313" key="4">
    <source>
        <dbReference type="EMBL" id="TXG62565.1"/>
    </source>
</evidence>
<dbReference type="InterPro" id="IPR001878">
    <property type="entry name" value="Znf_CCHC"/>
</dbReference>
<sequence length="928" mass="105595">MSIGQKELLCHVKEKLEKLSQQIAGKTTLEMGETSAPNPHLYGNKAFQTPPPRSSSQLSNFIPKTVKLDFPRYDGRDDPTTWICRANKYFLLHDIAESDKVTLASFYLEGEAQLWYQMLEQEIIYVSWEDFMLELMHLLRSVRVLQFSRVVEGLWNIVNDGFTEPAEESRLSGPEKAKLEADRMTDAKALSKIQNGVTATIFPRIMRATTAKQAWEILEREFQGDNKAKVIKLQTFRREFENLKMKESESVKEYFSRVIGVVNHMRTLGEDVTDQKVVEKILISLPEKYEHIVAAIEESKDLTTLSVEQLMGSLESHEQRRLLRYDQSVESAFQTKLNFKQQKSFKKSDQQRGDRRKWNKGESSKKEDNRNHRDYVADDSKPACKICKKKNHDTSNCWHRGKPQCFNCKKFGHVEKDCRYKQNVNQAKKENDDEGTLFYACQSAVEEKDSTWHLDSGCSNHMSGNENIFLDVDSTVTPKVKLGNGAIVESKGKGRISVETKKGTKYVNDVLFVPELNQNLLIVGQLVENGYRLHFEDGGCIIFDKKEKDLVIAYVQMKRNRNFSIDLHCGAIMALKSEVVQDTWLWHKRFCHLNFNGLKLLKHKNMVKGLSEIESVADTCEGCIMGKQHRISFPRQSSWRVRAPLELVHTDICGQIDVIFDENAAWDWKEKKELEQPPVILQSQDASLYPSSSSSLASSSTSSDSSSPVTPQTRMQMPGGTSQGTILFSQRTNWSCQESALKGSVGINALIEKCESSSVLKSCWFGPNQYEDPFGELIKLRQTGSVVDYQSKLEKLLAKTGSLAQERKVSCFVTGLKDSIRTDVQANRPTTLTMAIGLAKLFKARDLAQRRPISQPSRFANPPRMNMGFQDRYDVVLGTQWLRTLGTIQWDFEKLLMTFLMGTKEVTLCGITSSHNMVINTISKATKS</sequence>
<feature type="region of interest" description="Disordered" evidence="2">
    <location>
        <begin position="691"/>
        <end position="722"/>
    </location>
</feature>
<dbReference type="InterPro" id="IPR054722">
    <property type="entry name" value="PolX-like_BBD"/>
</dbReference>
<dbReference type="OrthoDB" id="8063677at2759"/>
<organism evidence="4 5">
    <name type="scientific">Acer yangbiense</name>
    <dbReference type="NCBI Taxonomy" id="1000413"/>
    <lineage>
        <taxon>Eukaryota</taxon>
        <taxon>Viridiplantae</taxon>
        <taxon>Streptophyta</taxon>
        <taxon>Embryophyta</taxon>
        <taxon>Tracheophyta</taxon>
        <taxon>Spermatophyta</taxon>
        <taxon>Magnoliopsida</taxon>
        <taxon>eudicotyledons</taxon>
        <taxon>Gunneridae</taxon>
        <taxon>Pentapetalae</taxon>
        <taxon>rosids</taxon>
        <taxon>malvids</taxon>
        <taxon>Sapindales</taxon>
        <taxon>Sapindaceae</taxon>
        <taxon>Hippocastanoideae</taxon>
        <taxon>Acereae</taxon>
        <taxon>Acer</taxon>
    </lineage>
</organism>
<dbReference type="SUPFAM" id="SSF57756">
    <property type="entry name" value="Retrovirus zinc finger-like domains"/>
    <property type="match status" value="1"/>
</dbReference>
<keyword evidence="5" id="KW-1185">Reference proteome</keyword>
<evidence type="ECO:0000313" key="5">
    <source>
        <dbReference type="Proteomes" id="UP000323000"/>
    </source>
</evidence>
<protein>
    <recommendedName>
        <fullName evidence="3">CCHC-type domain-containing protein</fullName>
    </recommendedName>
</protein>
<keyword evidence="1" id="KW-0863">Zinc-finger</keyword>
<proteinExistence type="predicted"/>